<protein>
    <recommendedName>
        <fullName evidence="4">glutamine--fructose-6-phosphate transaminase (isomerizing)</fullName>
        <ecNumber evidence="4">2.6.1.16</ecNumber>
    </recommendedName>
    <alternativeName>
        <fullName evidence="10">D-fructose-6-phosphate amidotransferase</fullName>
    </alternativeName>
    <alternativeName>
        <fullName evidence="9">Hexosephosphate aminotransferase</fullName>
    </alternativeName>
</protein>
<dbReference type="GO" id="GO:0097367">
    <property type="term" value="F:carbohydrate derivative binding"/>
    <property type="evidence" value="ECO:0007669"/>
    <property type="project" value="InterPro"/>
</dbReference>
<dbReference type="GO" id="GO:0006048">
    <property type="term" value="P:UDP-N-acetylglucosamine biosynthetic process"/>
    <property type="evidence" value="ECO:0007669"/>
    <property type="project" value="UniProtKB-UniPathway"/>
</dbReference>
<dbReference type="Pfam" id="PF13522">
    <property type="entry name" value="GATase_6"/>
    <property type="match status" value="1"/>
</dbReference>
<dbReference type="CDD" id="cd05008">
    <property type="entry name" value="SIS_GlmS_GlmD_1"/>
    <property type="match status" value="1"/>
</dbReference>
<dbReference type="GeneID" id="11535922"/>
<evidence type="ECO:0000256" key="4">
    <source>
        <dbReference type="ARBA" id="ARBA00012916"/>
    </source>
</evidence>
<dbReference type="OMA" id="ASEYRYA"/>
<dbReference type="PROSITE" id="PS51278">
    <property type="entry name" value="GATASE_TYPE_2"/>
    <property type="match status" value="1"/>
</dbReference>
<dbReference type="UniPathway" id="UPA00113">
    <property type="reaction ID" value="UER00528"/>
</dbReference>
<dbReference type="CDD" id="cd00714">
    <property type="entry name" value="GFAT"/>
    <property type="match status" value="1"/>
</dbReference>
<dbReference type="InterPro" id="IPR001347">
    <property type="entry name" value="SIS_dom"/>
</dbReference>
<dbReference type="FunFam" id="3.40.50.10490:FF:000001">
    <property type="entry name" value="Glutamine--fructose-6-phosphate aminotransferase [isomerizing]"/>
    <property type="match status" value="1"/>
</dbReference>
<keyword evidence="14" id="KW-1185">Reference proteome</keyword>
<gene>
    <name evidence="13" type="primary">TPHA0G03180</name>
    <name evidence="13" type="ordered locus">TPHA_0G03180</name>
</gene>
<evidence type="ECO:0000259" key="12">
    <source>
        <dbReference type="PROSITE" id="PS51464"/>
    </source>
</evidence>
<evidence type="ECO:0000256" key="2">
    <source>
        <dbReference type="ARBA" id="ARBA00003267"/>
    </source>
</evidence>
<dbReference type="HOGENOM" id="CLU_012520_5_2_1"/>
<dbReference type="FunFam" id="3.60.20.10:FF:000052">
    <property type="entry name" value="Glutamine--fructose-6-phosphate aminotransferase [isomerizing] 2"/>
    <property type="match status" value="1"/>
</dbReference>
<evidence type="ECO:0000256" key="8">
    <source>
        <dbReference type="ARBA" id="ARBA00022962"/>
    </source>
</evidence>
<dbReference type="Pfam" id="PF01380">
    <property type="entry name" value="SIS"/>
    <property type="match status" value="2"/>
</dbReference>
<dbReference type="Gene3D" id="3.40.50.10490">
    <property type="entry name" value="Glucose-6-phosphate isomerase like protein, domain 1"/>
    <property type="match status" value="2"/>
</dbReference>
<dbReference type="InterPro" id="IPR017932">
    <property type="entry name" value="GATase_2_dom"/>
</dbReference>
<keyword evidence="5" id="KW-0032">Aminotransferase</keyword>
<comment type="catalytic activity">
    <reaction evidence="1">
        <text>D-fructose 6-phosphate + L-glutamine = D-glucosamine 6-phosphate + L-glutamate</text>
        <dbReference type="Rhea" id="RHEA:13237"/>
        <dbReference type="ChEBI" id="CHEBI:29985"/>
        <dbReference type="ChEBI" id="CHEBI:58359"/>
        <dbReference type="ChEBI" id="CHEBI:58725"/>
        <dbReference type="ChEBI" id="CHEBI:61527"/>
        <dbReference type="EC" id="2.6.1.16"/>
    </reaction>
</comment>
<dbReference type="Proteomes" id="UP000005666">
    <property type="component" value="Chromosome 7"/>
</dbReference>
<dbReference type="Gene3D" id="3.60.20.10">
    <property type="entry name" value="Glutamine Phosphoribosylpyrophosphate, subunit 1, domain 1"/>
    <property type="match status" value="1"/>
</dbReference>
<dbReference type="RefSeq" id="XP_003686592.1">
    <property type="nucleotide sequence ID" value="XM_003686544.1"/>
</dbReference>
<keyword evidence="6" id="KW-0808">Transferase</keyword>
<dbReference type="GO" id="GO:0006002">
    <property type="term" value="P:fructose 6-phosphate metabolic process"/>
    <property type="evidence" value="ECO:0007669"/>
    <property type="project" value="TreeGrafter"/>
</dbReference>
<evidence type="ECO:0000256" key="1">
    <source>
        <dbReference type="ARBA" id="ARBA00001031"/>
    </source>
</evidence>
<dbReference type="FunFam" id="3.40.50.10490:FF:000002">
    <property type="entry name" value="Glutamine--fructose-6-phosphate aminotransferase [isomerizing]"/>
    <property type="match status" value="1"/>
</dbReference>
<evidence type="ECO:0000256" key="7">
    <source>
        <dbReference type="ARBA" id="ARBA00022737"/>
    </source>
</evidence>
<dbReference type="EC" id="2.6.1.16" evidence="4"/>
<dbReference type="PANTHER" id="PTHR10937:SF0">
    <property type="entry name" value="GLUTAMINE--FRUCTOSE-6-PHOSPHATE TRANSAMINASE (ISOMERIZING)"/>
    <property type="match status" value="1"/>
</dbReference>
<dbReference type="OrthoDB" id="15235at2759"/>
<dbReference type="InterPro" id="IPR035490">
    <property type="entry name" value="GlmS/FrlB_SIS"/>
</dbReference>
<evidence type="ECO:0000256" key="10">
    <source>
        <dbReference type="ARBA" id="ARBA00033302"/>
    </source>
</evidence>
<evidence type="ECO:0000313" key="13">
    <source>
        <dbReference type="EMBL" id="CCE64158.1"/>
    </source>
</evidence>
<dbReference type="InterPro" id="IPR035466">
    <property type="entry name" value="GlmS/AgaS_SIS"/>
</dbReference>
<evidence type="ECO:0000313" key="14">
    <source>
        <dbReference type="Proteomes" id="UP000005666"/>
    </source>
</evidence>
<dbReference type="SUPFAM" id="SSF53697">
    <property type="entry name" value="SIS domain"/>
    <property type="match status" value="1"/>
</dbReference>
<evidence type="ECO:0000256" key="5">
    <source>
        <dbReference type="ARBA" id="ARBA00022576"/>
    </source>
</evidence>
<keyword evidence="8" id="KW-0315">Glutamine amidotransferase</keyword>
<dbReference type="PANTHER" id="PTHR10937">
    <property type="entry name" value="GLUCOSAMINE--FRUCTOSE-6-PHOSPHATE AMINOTRANSFERASE, ISOMERIZING"/>
    <property type="match status" value="1"/>
</dbReference>
<evidence type="ECO:0000259" key="11">
    <source>
        <dbReference type="PROSITE" id="PS51278"/>
    </source>
</evidence>
<dbReference type="CDD" id="cd05009">
    <property type="entry name" value="SIS_GlmS_GlmD_2"/>
    <property type="match status" value="1"/>
</dbReference>
<dbReference type="NCBIfam" id="NF001484">
    <property type="entry name" value="PRK00331.1"/>
    <property type="match status" value="1"/>
</dbReference>
<dbReference type="GO" id="GO:0004360">
    <property type="term" value="F:glutamine-fructose-6-phosphate transaminase (isomerizing) activity"/>
    <property type="evidence" value="ECO:0007669"/>
    <property type="project" value="UniProtKB-EC"/>
</dbReference>
<accession>G8BW80</accession>
<dbReference type="InterPro" id="IPR029055">
    <property type="entry name" value="Ntn_hydrolases_N"/>
</dbReference>
<dbReference type="InterPro" id="IPR046348">
    <property type="entry name" value="SIS_dom_sf"/>
</dbReference>
<dbReference type="PROSITE" id="PS51464">
    <property type="entry name" value="SIS"/>
    <property type="match status" value="2"/>
</dbReference>
<dbReference type="KEGG" id="tpf:TPHA_0G03180"/>
<comment type="pathway">
    <text evidence="3">Nucleotide-sugar biosynthesis; UDP-N-acetyl-alpha-D-glucosamine biosynthesis; alpha-D-glucosamine 6-phosphate from D-fructose 6-phosphate: step 1/1.</text>
</comment>
<dbReference type="AlphaFoldDB" id="G8BW80"/>
<dbReference type="GO" id="GO:0006031">
    <property type="term" value="P:chitin biosynthetic process"/>
    <property type="evidence" value="ECO:0007669"/>
    <property type="project" value="EnsemblFungi"/>
</dbReference>
<reference evidence="13 14" key="1">
    <citation type="journal article" date="2011" name="Proc. Natl. Acad. Sci. U.S.A.">
        <title>Evolutionary erosion of yeast sex chromosomes by mating-type switching accidents.</title>
        <authorList>
            <person name="Gordon J.L."/>
            <person name="Armisen D."/>
            <person name="Proux-Wera E."/>
            <person name="Oheigeartaigh S.S."/>
            <person name="Byrne K.P."/>
            <person name="Wolfe K.H."/>
        </authorList>
    </citation>
    <scope>NUCLEOTIDE SEQUENCE [LARGE SCALE GENOMIC DNA]</scope>
    <source>
        <strain evidence="14">ATCC 24235 / CBS 4417 / NBRC 1672 / NRRL Y-8282 / UCD 70-5</strain>
    </source>
</reference>
<dbReference type="STRING" id="1071381.G8BW80"/>
<feature type="domain" description="Glutamine amidotransferase type-2" evidence="11">
    <location>
        <begin position="2"/>
        <end position="336"/>
    </location>
</feature>
<comment type="function">
    <text evidence="2">Involved in amino sugar synthesis (formation of chitin, supplies the amino sugars of asparagine-linked oligosaccharides of glycoproteins).</text>
</comment>
<sequence>MCGIFGYVNYLVEKSRGEIIDTLVEGLERLEYRGYDSTGIAIDGDEAGESLIYKQIGKVSELKKEIARANPDRDVTYVTHSGIAHTRWATHGQPKQVNCHPQRSDPNNTFVIVHNGIITNFRELKTLLVNNGFKFESDTDTECIAKLYKFIYDTNQKNGNELDFHELTKLVLLELEGSYGLLCKSSHYPGEIIATRKGSPLLIGVKSEKKLKVDFVDVEFGDDAIGRPETPILSTISEEGDDIRLTNGNGKLANGRNLTLKKSDPFEQHQVNANKLMPIAPNEFNLRYSQSRAFLSEDGTPNPVEFFVSSDASSVIKHTKKVLFLEDDDLAHIYDGELHIHRSRREVGASMTRSIQTLEMELAQIMKGPYAHFMQKEIYEQPESTLNTMRGRVDFDNSSVMLGGLAAWLPAIRRARKLIMIACGTSYHSCLATRAIFEELSETPVIIELASDFLDRKSPVFRDDVCLFVSQSGETADSILALNYCLERGALTVGIVNAVGSTISRITHCGVHINAGPEIGVASTKAYTSQFIALVMIALCLADDKVSQIERRKDIIKGLKAIPAQIKEVLNLEPQIKELCENELKDQKSLLLLGRGYQYASALEGALKIKEISYMHSEGILAGELKHGVLALVDEDLPIIAFATRDSLFPKVVTAIQQVTARKGHPIIICNKGDEVWNEKTHEDELAKIEVPQTVDCLQGLLNIIPLQLISYWLAVNKGIDVDFPRNLAKSVTVE</sequence>
<dbReference type="SUPFAM" id="SSF56235">
    <property type="entry name" value="N-terminal nucleophile aminohydrolases (Ntn hydrolases)"/>
    <property type="match status" value="1"/>
</dbReference>
<feature type="domain" description="SIS" evidence="12">
    <location>
        <begin position="580"/>
        <end position="725"/>
    </location>
</feature>
<evidence type="ECO:0000256" key="6">
    <source>
        <dbReference type="ARBA" id="ARBA00022679"/>
    </source>
</evidence>
<organism evidence="13 14">
    <name type="scientific">Tetrapisispora phaffii (strain ATCC 24235 / CBS 4417 / NBRC 1672 / NRRL Y-8282 / UCD 70-5)</name>
    <name type="common">Yeast</name>
    <name type="synonym">Fabospora phaffii</name>
    <dbReference type="NCBI Taxonomy" id="1071381"/>
    <lineage>
        <taxon>Eukaryota</taxon>
        <taxon>Fungi</taxon>
        <taxon>Dikarya</taxon>
        <taxon>Ascomycota</taxon>
        <taxon>Saccharomycotina</taxon>
        <taxon>Saccharomycetes</taxon>
        <taxon>Saccharomycetales</taxon>
        <taxon>Saccharomycetaceae</taxon>
        <taxon>Tetrapisispora</taxon>
    </lineage>
</organism>
<name>G8BW80_TETPH</name>
<dbReference type="InterPro" id="IPR047084">
    <property type="entry name" value="GFAT_N"/>
</dbReference>
<evidence type="ECO:0000256" key="9">
    <source>
        <dbReference type="ARBA" id="ARBA00029805"/>
    </source>
</evidence>
<evidence type="ECO:0000256" key="3">
    <source>
        <dbReference type="ARBA" id="ARBA00004775"/>
    </source>
</evidence>
<proteinExistence type="predicted"/>
<dbReference type="EMBL" id="HE612862">
    <property type="protein sequence ID" value="CCE64158.1"/>
    <property type="molecule type" value="Genomic_DNA"/>
</dbReference>
<feature type="domain" description="SIS" evidence="12">
    <location>
        <begin position="408"/>
        <end position="547"/>
    </location>
</feature>
<dbReference type="eggNOG" id="KOG1268">
    <property type="taxonomic scope" value="Eukaryota"/>
</dbReference>
<keyword evidence="7" id="KW-0677">Repeat</keyword>
<dbReference type="GO" id="GO:0006487">
    <property type="term" value="P:protein N-linked glycosylation"/>
    <property type="evidence" value="ECO:0007669"/>
    <property type="project" value="TreeGrafter"/>
</dbReference>